<evidence type="ECO:0008006" key="3">
    <source>
        <dbReference type="Google" id="ProtNLM"/>
    </source>
</evidence>
<proteinExistence type="predicted"/>
<name>A0AAV5W8M3_9BILA</name>
<accession>A0AAV5W8M3</accession>
<dbReference type="AlphaFoldDB" id="A0AAV5W8M3"/>
<sequence length="164" mass="19092">KDLFSNLPDDHLLKIFFYLNFQLLDAIKCVNQRMRYFAEYQISKTEKINASQLIIAQDSRGHLFYLLQDSDDILNYLYRIRNPEICSESGEKNAIEIREAFRGIETHNVPVPSLLFARLEKLIERYSFDSLVLMNLKIDSIFLRNLERTVASACNIALLGVVIE</sequence>
<dbReference type="Proteomes" id="UP001432322">
    <property type="component" value="Unassembled WGS sequence"/>
</dbReference>
<organism evidence="1 2">
    <name type="scientific">Pristionchus fissidentatus</name>
    <dbReference type="NCBI Taxonomy" id="1538716"/>
    <lineage>
        <taxon>Eukaryota</taxon>
        <taxon>Metazoa</taxon>
        <taxon>Ecdysozoa</taxon>
        <taxon>Nematoda</taxon>
        <taxon>Chromadorea</taxon>
        <taxon>Rhabditida</taxon>
        <taxon>Rhabditina</taxon>
        <taxon>Diplogasteromorpha</taxon>
        <taxon>Diplogasteroidea</taxon>
        <taxon>Neodiplogasteridae</taxon>
        <taxon>Pristionchus</taxon>
    </lineage>
</organism>
<gene>
    <name evidence="1" type="ORF">PFISCL1PPCAC_18453</name>
</gene>
<dbReference type="SUPFAM" id="SSF81383">
    <property type="entry name" value="F-box domain"/>
    <property type="match status" value="1"/>
</dbReference>
<dbReference type="EMBL" id="BTSY01000005">
    <property type="protein sequence ID" value="GMT27156.1"/>
    <property type="molecule type" value="Genomic_DNA"/>
</dbReference>
<evidence type="ECO:0000313" key="1">
    <source>
        <dbReference type="EMBL" id="GMT27156.1"/>
    </source>
</evidence>
<reference evidence="1" key="1">
    <citation type="submission" date="2023-10" db="EMBL/GenBank/DDBJ databases">
        <title>Genome assembly of Pristionchus species.</title>
        <authorList>
            <person name="Yoshida K."/>
            <person name="Sommer R.J."/>
        </authorList>
    </citation>
    <scope>NUCLEOTIDE SEQUENCE</scope>
    <source>
        <strain evidence="1">RS5133</strain>
    </source>
</reference>
<evidence type="ECO:0000313" key="2">
    <source>
        <dbReference type="Proteomes" id="UP001432322"/>
    </source>
</evidence>
<comment type="caution">
    <text evidence="1">The sequence shown here is derived from an EMBL/GenBank/DDBJ whole genome shotgun (WGS) entry which is preliminary data.</text>
</comment>
<keyword evidence="2" id="KW-1185">Reference proteome</keyword>
<feature type="non-terminal residue" evidence="1">
    <location>
        <position position="164"/>
    </location>
</feature>
<feature type="non-terminal residue" evidence="1">
    <location>
        <position position="1"/>
    </location>
</feature>
<protein>
    <recommendedName>
        <fullName evidence="3">F-box domain-containing protein</fullName>
    </recommendedName>
</protein>
<dbReference type="InterPro" id="IPR036047">
    <property type="entry name" value="F-box-like_dom_sf"/>
</dbReference>